<evidence type="ECO:0000313" key="13">
    <source>
        <dbReference type="Proteomes" id="UP000694548"/>
    </source>
</evidence>
<keyword evidence="5 9" id="KW-0418">Kinase</keyword>
<dbReference type="InterPro" id="IPR018955">
    <property type="entry name" value="BCDHK/PDK_N"/>
</dbReference>
<keyword evidence="4 9" id="KW-0547">Nucleotide-binding</keyword>
<reference evidence="12" key="3">
    <citation type="submission" date="2025-09" db="UniProtKB">
        <authorList>
            <consortium name="Ensembl"/>
        </authorList>
    </citation>
    <scope>IDENTIFICATION</scope>
</reference>
<comment type="similarity">
    <text evidence="2 9">Belongs to the PDK/BCKDK protein kinase family.</text>
</comment>
<dbReference type="SUPFAM" id="SSF69012">
    <property type="entry name" value="alpha-ketoacid dehydrogenase kinase, N-terminal domain"/>
    <property type="match status" value="1"/>
</dbReference>
<dbReference type="InterPro" id="IPR039028">
    <property type="entry name" value="BCKD/PDK"/>
</dbReference>
<dbReference type="Ensembl" id="ENSNFUT00015041082.1">
    <property type="protein sequence ID" value="ENSNFUP00015039361.1"/>
    <property type="gene ID" value="ENSNFUG00015018835.1"/>
</dbReference>
<dbReference type="PROSITE" id="PS50109">
    <property type="entry name" value="HIS_KIN"/>
    <property type="match status" value="1"/>
</dbReference>
<evidence type="ECO:0000259" key="11">
    <source>
        <dbReference type="PROSITE" id="PS50109"/>
    </source>
</evidence>
<evidence type="ECO:0000256" key="2">
    <source>
        <dbReference type="ARBA" id="ARBA00006155"/>
    </source>
</evidence>
<dbReference type="PANTHER" id="PTHR11947">
    <property type="entry name" value="PYRUVATE DEHYDROGENASE KINASE"/>
    <property type="match status" value="1"/>
</dbReference>
<dbReference type="CDD" id="cd16929">
    <property type="entry name" value="HATPase_PDK-like"/>
    <property type="match status" value="1"/>
</dbReference>
<dbReference type="Proteomes" id="UP000694548">
    <property type="component" value="Chromosome sgr08"/>
</dbReference>
<keyword evidence="3 9" id="KW-0808">Transferase</keyword>
<evidence type="ECO:0000256" key="8">
    <source>
        <dbReference type="ARBA" id="ARBA00023128"/>
    </source>
</evidence>
<dbReference type="InterPro" id="IPR003594">
    <property type="entry name" value="HATPase_dom"/>
</dbReference>
<evidence type="ECO:0000256" key="4">
    <source>
        <dbReference type="ARBA" id="ARBA00022741"/>
    </source>
</evidence>
<gene>
    <name evidence="12" type="primary">PDK3</name>
    <name evidence="12" type="synonym">pdk3a</name>
</gene>
<dbReference type="FunFam" id="1.20.140.20:FF:000001">
    <property type="entry name" value="[Pyruvate dehydrogenase (acetyl-transferring)] kinase isozyme 2, mitochondrial"/>
    <property type="match status" value="1"/>
</dbReference>
<keyword evidence="6 9" id="KW-0067">ATP-binding</keyword>
<evidence type="ECO:0000313" key="12">
    <source>
        <dbReference type="Ensembl" id="ENSNFUP00015039361.1"/>
    </source>
</evidence>
<reference evidence="12" key="1">
    <citation type="submission" date="2014-08" db="EMBL/GenBank/DDBJ databases">
        <authorList>
            <person name="Senf B."/>
            <person name="Petzold A."/>
            <person name="Downie B.R."/>
            <person name="Koch P."/>
            <person name="Platzer M."/>
        </authorList>
    </citation>
    <scope>NUCLEOTIDE SEQUENCE [LARGE SCALE GENOMIC DNA]</scope>
    <source>
        <strain evidence="12">GRZ</strain>
    </source>
</reference>
<evidence type="ECO:0000256" key="7">
    <source>
        <dbReference type="ARBA" id="ARBA00022946"/>
    </source>
</evidence>
<proteinExistence type="inferred from homology"/>
<protein>
    <recommendedName>
        <fullName evidence="9">Protein-serine/threonine kinase</fullName>
        <ecNumber evidence="9">2.7.11.-</ecNumber>
    </recommendedName>
</protein>
<evidence type="ECO:0000256" key="9">
    <source>
        <dbReference type="RuleBase" id="RU366032"/>
    </source>
</evidence>
<dbReference type="Pfam" id="PF02518">
    <property type="entry name" value="HATPase_c"/>
    <property type="match status" value="1"/>
</dbReference>
<dbReference type="GO" id="GO:0005524">
    <property type="term" value="F:ATP binding"/>
    <property type="evidence" value="ECO:0007669"/>
    <property type="project" value="UniProtKB-UniRule"/>
</dbReference>
<dbReference type="SUPFAM" id="SSF55874">
    <property type="entry name" value="ATPase domain of HSP90 chaperone/DNA topoisomerase II/histidine kinase"/>
    <property type="match status" value="1"/>
</dbReference>
<feature type="region of interest" description="Disordered" evidence="10">
    <location>
        <begin position="367"/>
        <end position="393"/>
    </location>
</feature>
<dbReference type="SMART" id="SM00387">
    <property type="entry name" value="HATPase_c"/>
    <property type="match status" value="1"/>
</dbReference>
<dbReference type="EC" id="2.7.11.-" evidence="9"/>
<comment type="subcellular location">
    <subcellularLocation>
        <location evidence="1 9">Mitochondrion matrix</location>
    </subcellularLocation>
</comment>
<keyword evidence="7" id="KW-0809">Transit peptide</keyword>
<dbReference type="Gene3D" id="1.20.140.20">
    <property type="entry name" value="Alpha-ketoacid/pyruvate dehydrogenase kinase, N-terminal domain"/>
    <property type="match status" value="1"/>
</dbReference>
<dbReference type="InterPro" id="IPR036890">
    <property type="entry name" value="HATPase_C_sf"/>
</dbReference>
<dbReference type="GO" id="GO:0004740">
    <property type="term" value="F:pyruvate dehydrogenase (acetyl-transferring) kinase activity"/>
    <property type="evidence" value="ECO:0007669"/>
    <property type="project" value="TreeGrafter"/>
</dbReference>
<keyword evidence="8 9" id="KW-0496">Mitochondrion</keyword>
<dbReference type="AlphaFoldDB" id="A0A8C6P725"/>
<dbReference type="GeneTree" id="ENSGT01030000234646"/>
<dbReference type="InterPro" id="IPR005467">
    <property type="entry name" value="His_kinase_dom"/>
</dbReference>
<dbReference type="Gene3D" id="3.30.565.10">
    <property type="entry name" value="Histidine kinase-like ATPase, C-terminal domain"/>
    <property type="match status" value="1"/>
</dbReference>
<dbReference type="Pfam" id="PF10436">
    <property type="entry name" value="BCDHK_Adom3"/>
    <property type="match status" value="1"/>
</dbReference>
<reference evidence="12" key="2">
    <citation type="submission" date="2025-08" db="UniProtKB">
        <authorList>
            <consortium name="Ensembl"/>
        </authorList>
    </citation>
    <scope>IDENTIFICATION</scope>
</reference>
<evidence type="ECO:0000256" key="10">
    <source>
        <dbReference type="SAM" id="MobiDB-lite"/>
    </source>
</evidence>
<feature type="domain" description="Histidine kinase" evidence="11">
    <location>
        <begin position="224"/>
        <end position="347"/>
    </location>
</feature>
<evidence type="ECO:0000256" key="1">
    <source>
        <dbReference type="ARBA" id="ARBA00004305"/>
    </source>
</evidence>
<keyword evidence="13" id="KW-1185">Reference proteome</keyword>
<dbReference type="GO" id="GO:0010906">
    <property type="term" value="P:regulation of glucose metabolic process"/>
    <property type="evidence" value="ECO:0007669"/>
    <property type="project" value="TreeGrafter"/>
</dbReference>
<sequence length="393" mass="45180">MRIFLSLLKNTNPKIEYYSRFSPSPLSIKQFLDFGRENACEKTSYMFLRKELPVRLANTMREVNLLPDNLLSQPSIRLVQKWYMQSFVELLDYENRKPEDPHTLNDFLEILIEIRNRHNDVVPTMAQGVIEYKEKFGFDPFSSSNIQYFLDRFYTNRISFRMLINQHTLLFGNDTNPAHPKHIGSIDPTCSVAEVVSGEFQNFPVIQGRKIKAPKKPIQVVYVPSHLFHMLFELFKNSMRATVELHENSAEGLPPVKARVTLGKEDLSIKISDRGGGVPLRKIDRLFNYMYSTAPTPSLEPGAVPLAGFGYGLPISRLYARYFQGDLKLYSMEGVGTDAVIYLKALSSESFERLPVFNKSAWRHYKTSPEADDWSNPSKEPRDASKSIYKANR</sequence>
<dbReference type="InterPro" id="IPR036784">
    <property type="entry name" value="AK/P_DHK_N_sf"/>
</dbReference>
<organism evidence="12 13">
    <name type="scientific">Nothobranchius furzeri</name>
    <name type="common">Turquoise killifish</name>
    <dbReference type="NCBI Taxonomy" id="105023"/>
    <lineage>
        <taxon>Eukaryota</taxon>
        <taxon>Metazoa</taxon>
        <taxon>Chordata</taxon>
        <taxon>Craniata</taxon>
        <taxon>Vertebrata</taxon>
        <taxon>Euteleostomi</taxon>
        <taxon>Actinopterygii</taxon>
        <taxon>Neopterygii</taxon>
        <taxon>Teleostei</taxon>
        <taxon>Neoteleostei</taxon>
        <taxon>Acanthomorphata</taxon>
        <taxon>Ovalentaria</taxon>
        <taxon>Atherinomorphae</taxon>
        <taxon>Cyprinodontiformes</taxon>
        <taxon>Nothobranchiidae</taxon>
        <taxon>Nothobranchius</taxon>
    </lineage>
</organism>
<dbReference type="PANTHER" id="PTHR11947:SF21">
    <property type="entry name" value="[PYRUVATE DEHYDROGENASE (ACETYL-TRANSFERRING)] KINASE ISOZYME 3, MITOCHONDRIAL"/>
    <property type="match status" value="1"/>
</dbReference>
<evidence type="ECO:0000256" key="3">
    <source>
        <dbReference type="ARBA" id="ARBA00022679"/>
    </source>
</evidence>
<evidence type="ECO:0000256" key="5">
    <source>
        <dbReference type="ARBA" id="ARBA00022777"/>
    </source>
</evidence>
<evidence type="ECO:0000256" key="6">
    <source>
        <dbReference type="ARBA" id="ARBA00022840"/>
    </source>
</evidence>
<name>A0A8C6P725_NOTFU</name>
<accession>A0A8C6P725</accession>
<dbReference type="GO" id="GO:0005759">
    <property type="term" value="C:mitochondrial matrix"/>
    <property type="evidence" value="ECO:0007669"/>
    <property type="project" value="UniProtKB-SubCell"/>
</dbReference>
<dbReference type="FunFam" id="3.30.565.10:FF:000007">
    <property type="entry name" value="Mitochondrial pyruvate dehydrogenase kinase isoform 2"/>
    <property type="match status" value="1"/>
</dbReference>